<organism evidence="2 3">
    <name type="scientific">Adonisia turfae CCMR0082</name>
    <dbReference type="NCBI Taxonomy" id="2304604"/>
    <lineage>
        <taxon>Bacteria</taxon>
        <taxon>Bacillati</taxon>
        <taxon>Cyanobacteriota</taxon>
        <taxon>Adonisia</taxon>
        <taxon>Adonisia turfae</taxon>
    </lineage>
</organism>
<proteinExistence type="predicted"/>
<dbReference type="AlphaFoldDB" id="A0A6M0RYR4"/>
<dbReference type="Proteomes" id="UP000473574">
    <property type="component" value="Unassembled WGS sequence"/>
</dbReference>
<dbReference type="Pfam" id="PF01872">
    <property type="entry name" value="RibD_C"/>
    <property type="match status" value="1"/>
</dbReference>
<feature type="domain" description="Bacterial bifunctional deaminase-reductase C-terminal" evidence="1">
    <location>
        <begin position="7"/>
        <end position="166"/>
    </location>
</feature>
<dbReference type="InterPro" id="IPR002734">
    <property type="entry name" value="RibDG_C"/>
</dbReference>
<dbReference type="InterPro" id="IPR050765">
    <property type="entry name" value="Riboflavin_Biosynth_HTPR"/>
</dbReference>
<reference evidence="2 3" key="1">
    <citation type="journal article" date="2020" name="Microb. Ecol.">
        <title>Ecogenomics of the Marine Benthic Filamentous Cyanobacterium Adonisia.</title>
        <authorList>
            <person name="Walter J.M."/>
            <person name="Coutinho F.H."/>
            <person name="Leomil L."/>
            <person name="Hargreaves P.I."/>
            <person name="Campeao M.E."/>
            <person name="Vieira V.V."/>
            <person name="Silva B.S."/>
            <person name="Fistarol G.O."/>
            <person name="Salomon P.S."/>
            <person name="Sawabe T."/>
            <person name="Mino S."/>
            <person name="Hosokawa M."/>
            <person name="Miyashita H."/>
            <person name="Maruyama F."/>
            <person name="van Verk M.C."/>
            <person name="Dutilh B.E."/>
            <person name="Thompson C.C."/>
            <person name="Thompson F.L."/>
        </authorList>
    </citation>
    <scope>NUCLEOTIDE SEQUENCE [LARGE SCALE GENOMIC DNA]</scope>
    <source>
        <strain evidence="2 3">CCMR0082</strain>
    </source>
</reference>
<evidence type="ECO:0000313" key="3">
    <source>
        <dbReference type="Proteomes" id="UP000473574"/>
    </source>
</evidence>
<dbReference type="SUPFAM" id="SSF53597">
    <property type="entry name" value="Dihydrofolate reductase-like"/>
    <property type="match status" value="1"/>
</dbReference>
<comment type="caution">
    <text evidence="2">The sequence shown here is derived from an EMBL/GenBank/DDBJ whole genome shotgun (WGS) entry which is preliminary data.</text>
</comment>
<accession>A0A6M0RYR4</accession>
<evidence type="ECO:0000259" key="1">
    <source>
        <dbReference type="Pfam" id="PF01872"/>
    </source>
</evidence>
<evidence type="ECO:0000313" key="2">
    <source>
        <dbReference type="EMBL" id="NEZ61357.1"/>
    </source>
</evidence>
<dbReference type="Gene3D" id="3.40.430.10">
    <property type="entry name" value="Dihydrofolate Reductase, subunit A"/>
    <property type="match status" value="1"/>
</dbReference>
<dbReference type="RefSeq" id="WP_163659211.1">
    <property type="nucleotide sequence ID" value="NZ_QZCE01000001.1"/>
</dbReference>
<dbReference type="EMBL" id="QZCE01000001">
    <property type="protein sequence ID" value="NEZ61357.1"/>
    <property type="molecule type" value="Genomic_DNA"/>
</dbReference>
<dbReference type="GO" id="GO:0009231">
    <property type="term" value="P:riboflavin biosynthetic process"/>
    <property type="evidence" value="ECO:0007669"/>
    <property type="project" value="InterPro"/>
</dbReference>
<name>A0A6M0RYR4_9CYAN</name>
<gene>
    <name evidence="2" type="ORF">D0962_00975</name>
</gene>
<dbReference type="InterPro" id="IPR024072">
    <property type="entry name" value="DHFR-like_dom_sf"/>
</dbReference>
<sequence>MANYVYIATSLDGFIATPDGGVDWLDDIPNPDQSDFGYGEFIKRIDAILMGRNSFEKVLSFGTWPYEKLVFVLSNRLKHVPDNLVDSVEIVSGNDLKTLVGQLDKRGYHNLYIDGGRTIQSFLAEDMIDEMIITRVPVLLGDGIPLFDKLINKLQFRHNKTELFNNMLVKSAYSRIRA</sequence>
<dbReference type="GO" id="GO:0008703">
    <property type="term" value="F:5-amino-6-(5-phosphoribosylamino)uracil reductase activity"/>
    <property type="evidence" value="ECO:0007669"/>
    <property type="project" value="InterPro"/>
</dbReference>
<dbReference type="PANTHER" id="PTHR38011:SF11">
    <property type="entry name" value="2,5-DIAMINO-6-RIBOSYLAMINO-4(3H)-PYRIMIDINONE 5'-PHOSPHATE REDUCTASE"/>
    <property type="match status" value="1"/>
</dbReference>
<dbReference type="PANTHER" id="PTHR38011">
    <property type="entry name" value="DIHYDROFOLATE REDUCTASE FAMILY PROTEIN (AFU_ORTHOLOGUE AFUA_8G06820)"/>
    <property type="match status" value="1"/>
</dbReference>
<protein>
    <submittedName>
        <fullName evidence="2">Dihydrofolate reductase</fullName>
    </submittedName>
</protein>